<dbReference type="Proteomes" id="UP001369086">
    <property type="component" value="Unassembled WGS sequence"/>
</dbReference>
<dbReference type="Pfam" id="PF00781">
    <property type="entry name" value="DAGK_cat"/>
    <property type="match status" value="1"/>
</dbReference>
<comment type="caution">
    <text evidence="2">The sequence shown here is derived from an EMBL/GenBank/DDBJ whole genome shotgun (WGS) entry which is preliminary data.</text>
</comment>
<dbReference type="SUPFAM" id="SSF111331">
    <property type="entry name" value="NAD kinase/diacylglycerol kinase-like"/>
    <property type="match status" value="1"/>
</dbReference>
<evidence type="ECO:0000313" key="2">
    <source>
        <dbReference type="EMBL" id="KAK6482641.1"/>
    </source>
</evidence>
<dbReference type="InterPro" id="IPR050187">
    <property type="entry name" value="Lipid_Phosphate_FormReg"/>
</dbReference>
<sequence length="567" mass="63651">MEKQPSVLTSLLLVKSRLFEVTLNRTLLTWKEVQLRRKKVSGNISSRLRFGFCLANALHRTRGITAGVHSVPVSEIIAVRETEVDKETKDEGKWQKMSHITTETNLCAFTVSYVEKTGQHRWRCSNMTFFCSDETICQQWVRKLKEQLSLLTCRPKHLLVYINPYGGKQQGKQIYEHKVAQLFTLASISTDVIVTEHANHARDHLKTQADLRKYDGIICVGGDGMFSEVVHGLIARTQSDSGVDLNDSQAKLAQCNLRIGIIPAGSTDCICYATVGVNDPVTSALHIIVGDTQPMDVCSVHNHNTFLKYSVSLLGYGFYGDVLTDSERNRWMGPARYDFSGFKTFLSHHYYEGTISFLPATNTLGSPRDSSRCRSGCYVCQHRVKDISPIKWGGGDVNENESEGEWKVIKGKFLAINAASMSCACPRSPKGLSPAAHLADGTTDIILVRKCSRLNFLRHLLRHTSKDDQFDLTFVEVYRVKKFKFTPNHCDSEFSNIRDVRENAFGQICRDHPSCDCTPVNSNWNCDGEILEHAAIEVGVHCQLIKLFARGIEENPPFEEDVSSFAV</sequence>
<dbReference type="Pfam" id="PF19280">
    <property type="entry name" value="CERK_C"/>
    <property type="match status" value="1"/>
</dbReference>
<accession>A0ABR0ZDC9</accession>
<dbReference type="InterPro" id="IPR057465">
    <property type="entry name" value="CERK_PH"/>
</dbReference>
<dbReference type="InterPro" id="IPR016064">
    <property type="entry name" value="NAD/diacylglycerol_kinase_sf"/>
</dbReference>
<dbReference type="Gene3D" id="3.40.50.10330">
    <property type="entry name" value="Probable inorganic polyphosphate/atp-NAD kinase, domain 1"/>
    <property type="match status" value="1"/>
</dbReference>
<feature type="domain" description="DAGKc" evidence="1">
    <location>
        <begin position="153"/>
        <end position="304"/>
    </location>
</feature>
<protein>
    <submittedName>
        <fullName evidence="2">Ceramide kinase-like isoform X1</fullName>
    </submittedName>
</protein>
<name>A0ABR0ZDC9_HUSHU</name>
<dbReference type="InterPro" id="IPR017438">
    <property type="entry name" value="ATP-NAD_kinase_N"/>
</dbReference>
<reference evidence="2 3" key="1">
    <citation type="submission" date="2021-05" db="EMBL/GenBank/DDBJ databases">
        <authorList>
            <person name="Zahm M."/>
            <person name="Klopp C."/>
            <person name="Cabau C."/>
            <person name="Kuhl H."/>
            <person name="Suciu R."/>
            <person name="Ciorpac M."/>
            <person name="Holostenco D."/>
            <person name="Gessner J."/>
            <person name="Wuertz S."/>
            <person name="Hohne C."/>
            <person name="Stock M."/>
            <person name="Gislard M."/>
            <person name="Lluch J."/>
            <person name="Milhes M."/>
            <person name="Lampietro C."/>
            <person name="Lopez Roques C."/>
            <person name="Donnadieu C."/>
            <person name="Du K."/>
            <person name="Schartl M."/>
            <person name="Guiguen Y."/>
        </authorList>
    </citation>
    <scope>NUCLEOTIDE SEQUENCE [LARGE SCALE GENOMIC DNA]</scope>
    <source>
        <strain evidence="2">Hh-F2</strain>
        <tissue evidence="2">Blood</tissue>
    </source>
</reference>
<evidence type="ECO:0000313" key="3">
    <source>
        <dbReference type="Proteomes" id="UP001369086"/>
    </source>
</evidence>
<dbReference type="SMART" id="SM00046">
    <property type="entry name" value="DAGKc"/>
    <property type="match status" value="1"/>
</dbReference>
<organism evidence="2 3">
    <name type="scientific">Huso huso</name>
    <name type="common">Beluga</name>
    <name type="synonym">Acipenser huso</name>
    <dbReference type="NCBI Taxonomy" id="61971"/>
    <lineage>
        <taxon>Eukaryota</taxon>
        <taxon>Metazoa</taxon>
        <taxon>Chordata</taxon>
        <taxon>Craniata</taxon>
        <taxon>Vertebrata</taxon>
        <taxon>Euteleostomi</taxon>
        <taxon>Actinopterygii</taxon>
        <taxon>Chondrostei</taxon>
        <taxon>Acipenseriformes</taxon>
        <taxon>Acipenseridae</taxon>
        <taxon>Huso</taxon>
    </lineage>
</organism>
<dbReference type="InterPro" id="IPR001206">
    <property type="entry name" value="Diacylglycerol_kinase_cat_dom"/>
</dbReference>
<dbReference type="InterPro" id="IPR045363">
    <property type="entry name" value="CERK_C"/>
</dbReference>
<keyword evidence="3" id="KW-1185">Reference proteome</keyword>
<dbReference type="Pfam" id="PF25382">
    <property type="entry name" value="PH_CERK"/>
    <property type="match status" value="1"/>
</dbReference>
<dbReference type="Gene3D" id="2.60.200.40">
    <property type="match status" value="1"/>
</dbReference>
<dbReference type="PANTHER" id="PTHR12358">
    <property type="entry name" value="SPHINGOSINE KINASE"/>
    <property type="match status" value="1"/>
</dbReference>
<evidence type="ECO:0000259" key="1">
    <source>
        <dbReference type="PROSITE" id="PS50146"/>
    </source>
</evidence>
<proteinExistence type="predicted"/>
<dbReference type="EMBL" id="JAHFZB010000013">
    <property type="protein sequence ID" value="KAK6482641.1"/>
    <property type="molecule type" value="Genomic_DNA"/>
</dbReference>
<dbReference type="PANTHER" id="PTHR12358:SF25">
    <property type="entry name" value="CERAMIDE KINASE"/>
    <property type="match status" value="1"/>
</dbReference>
<gene>
    <name evidence="2" type="ORF">HHUSO_G15698</name>
</gene>
<dbReference type="PROSITE" id="PS50146">
    <property type="entry name" value="DAGK"/>
    <property type="match status" value="1"/>
</dbReference>